<sequence>MEYPIMGVFHFGLKERFLGISIPFPHHRLANRCLRNPILPLPKLHLKNTLNRQPFHVPFDSGIPPLHPRSVMTRLPLIVQSVRRKRIGLALKIWLQLCTVASWFLLTLGSIHSLHTYRPRIRSYILDFYAKRDYVKRLVYASDETCIEQVRMNRITFFKLCEMLQTLGGLKSSRNMLIDEQVAMFLHIISHHIKNQVIKHHFNRSGETVTRSFHNVLNVVIRLQDVLFKKAEPIIANSTDPRWKWFKVLE</sequence>
<organism evidence="3 4">
    <name type="scientific">Gossypium arboreum</name>
    <name type="common">Tree cotton</name>
    <name type="synonym">Gossypium nanking</name>
    <dbReference type="NCBI Taxonomy" id="29729"/>
    <lineage>
        <taxon>Eukaryota</taxon>
        <taxon>Viridiplantae</taxon>
        <taxon>Streptophyta</taxon>
        <taxon>Embryophyta</taxon>
        <taxon>Tracheophyta</taxon>
        <taxon>Spermatophyta</taxon>
        <taxon>Magnoliopsida</taxon>
        <taxon>eudicotyledons</taxon>
        <taxon>Gunneridae</taxon>
        <taxon>Pentapetalae</taxon>
        <taxon>rosids</taxon>
        <taxon>malvids</taxon>
        <taxon>Malvales</taxon>
        <taxon>Malvaceae</taxon>
        <taxon>Malvoideae</taxon>
        <taxon>Gossypium</taxon>
    </lineage>
</organism>
<dbReference type="PANTHER" id="PTHR22930:SF293">
    <property type="entry name" value="PROTEIN ALP1-LIKE"/>
    <property type="match status" value="1"/>
</dbReference>
<keyword evidence="4" id="KW-1185">Reference proteome</keyword>
<keyword evidence="1" id="KW-0812">Transmembrane</keyword>
<dbReference type="InterPro" id="IPR045249">
    <property type="entry name" value="HARBI1-like"/>
</dbReference>
<feature type="transmembrane region" description="Helical" evidence="1">
    <location>
        <begin position="93"/>
        <end position="114"/>
    </location>
</feature>
<dbReference type="PANTHER" id="PTHR22930">
    <property type="match status" value="1"/>
</dbReference>
<accession>A0ABR0QAH9</accession>
<evidence type="ECO:0000313" key="3">
    <source>
        <dbReference type="EMBL" id="KAK5836278.1"/>
    </source>
</evidence>
<reference evidence="3 4" key="1">
    <citation type="submission" date="2023-03" db="EMBL/GenBank/DDBJ databases">
        <title>WGS of Gossypium arboreum.</title>
        <authorList>
            <person name="Yu D."/>
        </authorList>
    </citation>
    <scope>NUCLEOTIDE SEQUENCE [LARGE SCALE GENOMIC DNA]</scope>
    <source>
        <tissue evidence="3">Leaf</tissue>
    </source>
</reference>
<evidence type="ECO:0000313" key="4">
    <source>
        <dbReference type="Proteomes" id="UP001358586"/>
    </source>
</evidence>
<protein>
    <recommendedName>
        <fullName evidence="2">DUF8040 domain-containing protein</fullName>
    </recommendedName>
</protein>
<dbReference type="Pfam" id="PF26138">
    <property type="entry name" value="DUF8040"/>
    <property type="match status" value="1"/>
</dbReference>
<dbReference type="Proteomes" id="UP001358586">
    <property type="component" value="Chromosome 4"/>
</dbReference>
<name>A0ABR0QAH9_GOSAR</name>
<keyword evidence="1" id="KW-1133">Transmembrane helix</keyword>
<evidence type="ECO:0000256" key="1">
    <source>
        <dbReference type="SAM" id="Phobius"/>
    </source>
</evidence>
<feature type="domain" description="DUF8040" evidence="2">
    <location>
        <begin position="132"/>
        <end position="221"/>
    </location>
</feature>
<gene>
    <name evidence="3" type="ORF">PVK06_012052</name>
</gene>
<keyword evidence="1" id="KW-0472">Membrane</keyword>
<comment type="caution">
    <text evidence="3">The sequence shown here is derived from an EMBL/GenBank/DDBJ whole genome shotgun (WGS) entry which is preliminary data.</text>
</comment>
<dbReference type="EMBL" id="JARKNE010000004">
    <property type="protein sequence ID" value="KAK5836278.1"/>
    <property type="molecule type" value="Genomic_DNA"/>
</dbReference>
<proteinExistence type="predicted"/>
<dbReference type="InterPro" id="IPR058353">
    <property type="entry name" value="DUF8040"/>
</dbReference>
<evidence type="ECO:0000259" key="2">
    <source>
        <dbReference type="Pfam" id="PF26138"/>
    </source>
</evidence>